<sequence length="69" mass="7439">MKYRTKDGDVPGAICAKHYGDTRRARVEDVIAANPGLAALGPVLPSGLIIELPKTPGTAQERPTIRLWD</sequence>
<protein>
    <submittedName>
        <fullName evidence="1">Uncharacterized protein</fullName>
    </submittedName>
</protein>
<gene>
    <name evidence="1" type="ORF">CTOB1V02_LOCUS17063</name>
</gene>
<proteinExistence type="predicted"/>
<dbReference type="EMBL" id="OB719873">
    <property type="protein sequence ID" value="CAD7239248.1"/>
    <property type="molecule type" value="Genomic_DNA"/>
</dbReference>
<evidence type="ECO:0000313" key="1">
    <source>
        <dbReference type="EMBL" id="CAD7239248.1"/>
    </source>
</evidence>
<name>A0A7R8WW17_9CRUS</name>
<dbReference type="AlphaFoldDB" id="A0A7R8WW17"/>
<organism evidence="1">
    <name type="scientific">Cyprideis torosa</name>
    <dbReference type="NCBI Taxonomy" id="163714"/>
    <lineage>
        <taxon>Eukaryota</taxon>
        <taxon>Metazoa</taxon>
        <taxon>Ecdysozoa</taxon>
        <taxon>Arthropoda</taxon>
        <taxon>Crustacea</taxon>
        <taxon>Oligostraca</taxon>
        <taxon>Ostracoda</taxon>
        <taxon>Podocopa</taxon>
        <taxon>Podocopida</taxon>
        <taxon>Cytherocopina</taxon>
        <taxon>Cytheroidea</taxon>
        <taxon>Cytherideidae</taxon>
        <taxon>Cyprideis</taxon>
    </lineage>
</organism>
<dbReference type="InterPro" id="IPR008861">
    <property type="entry name" value="GpX-like"/>
</dbReference>
<accession>A0A7R8WW17</accession>
<reference evidence="1" key="1">
    <citation type="submission" date="2020-11" db="EMBL/GenBank/DDBJ databases">
        <authorList>
            <person name="Tran Van P."/>
        </authorList>
    </citation>
    <scope>NUCLEOTIDE SEQUENCE</scope>
</reference>
<dbReference type="Pfam" id="PF05489">
    <property type="entry name" value="Phage_tail_X"/>
    <property type="match status" value="1"/>
</dbReference>